<feature type="transmembrane region" description="Helical" evidence="1">
    <location>
        <begin position="250"/>
        <end position="268"/>
    </location>
</feature>
<evidence type="ECO:0000313" key="2">
    <source>
        <dbReference type="EMBL" id="BAT23880.1"/>
    </source>
</evidence>
<organism evidence="2">
    <name type="scientific">Klebsiella sp. 9682</name>
    <dbReference type="NCBI Taxonomy" id="1497821"/>
    <lineage>
        <taxon>Bacteria</taxon>
        <taxon>Pseudomonadati</taxon>
        <taxon>Pseudomonadota</taxon>
        <taxon>Gammaproteobacteria</taxon>
        <taxon>Enterobacterales</taxon>
        <taxon>Enterobacteriaceae</taxon>
        <taxon>Klebsiella/Raoultella group</taxon>
        <taxon>Klebsiella</taxon>
    </lineage>
</organism>
<feature type="transmembrane region" description="Helical" evidence="1">
    <location>
        <begin position="135"/>
        <end position="159"/>
    </location>
</feature>
<dbReference type="EMBL" id="AB924584">
    <property type="protein sequence ID" value="BAT23880.1"/>
    <property type="molecule type" value="Genomic_DNA"/>
</dbReference>
<reference evidence="2" key="2">
    <citation type="journal article" date="2015" name="Sci. Rep.">
        <title>Genetic analysis of capsular polysaccharide synthesis gene clusters in 79 capsular types of Klebsiella spp.</title>
        <authorList>
            <person name="Pan Y.J."/>
            <person name="Lin T.L."/>
            <person name="Chen C.T."/>
            <person name="Chen Y.Y."/>
            <person name="Hsieh P.F."/>
            <person name="Hsu C.R."/>
            <person name="Wu M.C."/>
            <person name="Wang J.T."/>
        </authorList>
    </citation>
    <scope>NUCLEOTIDE SEQUENCE</scope>
    <source>
        <strain evidence="2">9682</strain>
    </source>
</reference>
<protein>
    <submittedName>
        <fullName evidence="2">O-antigen and lipid-linked capsular repeat unit polymerase</fullName>
    </submittedName>
</protein>
<feature type="transmembrane region" description="Helical" evidence="1">
    <location>
        <begin position="171"/>
        <end position="198"/>
    </location>
</feature>
<keyword evidence="1" id="KW-0472">Membrane</keyword>
<feature type="transmembrane region" description="Helical" evidence="1">
    <location>
        <begin position="210"/>
        <end position="229"/>
    </location>
</feature>
<proteinExistence type="predicted"/>
<reference evidence="2" key="1">
    <citation type="submission" date="2014-04" db="EMBL/GenBank/DDBJ databases">
        <authorList>
            <person name="Harrison E."/>
        </authorList>
    </citation>
    <scope>NUCLEOTIDE SEQUENCE</scope>
    <source>
        <strain evidence="2">9682</strain>
    </source>
</reference>
<dbReference type="NCBIfam" id="TIGR04370">
    <property type="entry name" value="glyco_rpt_poly"/>
    <property type="match status" value="1"/>
</dbReference>
<evidence type="ECO:0000256" key="1">
    <source>
        <dbReference type="SAM" id="Phobius"/>
    </source>
</evidence>
<feature type="transmembrane region" description="Helical" evidence="1">
    <location>
        <begin position="328"/>
        <end position="351"/>
    </location>
</feature>
<dbReference type="AlphaFoldDB" id="A0A0P0YRH0"/>
<sequence length="416" mass="46837">MAILNAIKNFSIHKGKLTSPLFTFCFIWFGVFILYTLSLSDLLIFPISEIAVTVTIIIVPFLVGYSLFTSINKLAPKKKIDVKYSVVDFNTGAAKVLRKTRNLTFIFFALVLVEIAIAGYIPLISMATGRTVSQFAFGIPSLHGFVLAFGCLLVASNYYDYICFKNKKSLWFTFFIISIFVLLVTRKMIMVSFIQLGMIHLITTKIRPKTIFLVVLSVLLVFLLFGYIGDIRTGRQLFIQLAHPSFEYPDWMPSGFMWAYIYIVTPIVNLTNAIHMGQTDTNLNFLCSLLPKVARGALECVVTDEDAFARSYQISGAFNVGSGYIEIFLSQGILGMVVFSFVHGLISSYVFNRVKKKKSAILLFSVISQINLLLIFGNGYFNLNVLAQIPMAVLFFNNKKLNYIYDSNNLDGVIRE</sequence>
<keyword evidence="1" id="KW-1133">Transmembrane helix</keyword>
<keyword evidence="1" id="KW-0812">Transmembrane</keyword>
<feature type="transmembrane region" description="Helical" evidence="1">
    <location>
        <begin position="360"/>
        <end position="381"/>
    </location>
</feature>
<gene>
    <name evidence="2" type="primary">wzy</name>
</gene>
<name>A0A0P0YRH0_9ENTR</name>
<feature type="transmembrane region" description="Helical" evidence="1">
    <location>
        <begin position="103"/>
        <end position="123"/>
    </location>
</feature>
<accession>A0A0P0YRH0</accession>
<feature type="transmembrane region" description="Helical" evidence="1">
    <location>
        <begin position="43"/>
        <end position="68"/>
    </location>
</feature>
<feature type="transmembrane region" description="Helical" evidence="1">
    <location>
        <begin position="21"/>
        <end position="37"/>
    </location>
</feature>